<dbReference type="Gene3D" id="6.10.280.130">
    <property type="match status" value="1"/>
</dbReference>
<evidence type="ECO:0000256" key="19">
    <source>
        <dbReference type="PIRNR" id="PIRNR000006"/>
    </source>
</evidence>
<dbReference type="InterPro" id="IPR009056">
    <property type="entry name" value="Cyt_c-like_dom"/>
</dbReference>
<dbReference type="KEGG" id="part:PARC_a2473"/>
<dbReference type="InterPro" id="IPR004678">
    <property type="entry name" value="Cyt_c_oxidase_cbb3_su3"/>
</dbReference>
<keyword evidence="9 22" id="KW-0812">Transmembrane</keyword>
<dbReference type="InterPro" id="IPR032858">
    <property type="entry name" value="CcoP_N"/>
</dbReference>
<dbReference type="OrthoDB" id="9811281at2"/>
<organism evidence="24 25">
    <name type="scientific">Pseudoalteromonas arctica A 37-1-2</name>
    <dbReference type="NCBI Taxonomy" id="1117313"/>
    <lineage>
        <taxon>Bacteria</taxon>
        <taxon>Pseudomonadati</taxon>
        <taxon>Pseudomonadota</taxon>
        <taxon>Gammaproteobacteria</taxon>
        <taxon>Alteromonadales</taxon>
        <taxon>Pseudoalteromonadaceae</taxon>
        <taxon>Pseudoalteromonas</taxon>
    </lineage>
</organism>
<dbReference type="RefSeq" id="WP_010554060.1">
    <property type="nucleotide sequence ID" value="NZ_CP011025.1"/>
</dbReference>
<dbReference type="Gene3D" id="1.10.760.10">
    <property type="entry name" value="Cytochrome c-like domain"/>
    <property type="match status" value="2"/>
</dbReference>
<dbReference type="InterPro" id="IPR038414">
    <property type="entry name" value="CcoP_N_sf"/>
</dbReference>
<keyword evidence="8 19" id="KW-0679">Respiratory chain</keyword>
<feature type="binding site" description="covalent" evidence="21">
    <location>
        <position position="273"/>
    </location>
    <ligand>
        <name>heme c</name>
        <dbReference type="ChEBI" id="CHEBI:61717"/>
        <label>2</label>
    </ligand>
</feature>
<dbReference type="Pfam" id="PF14715">
    <property type="entry name" value="FixP_N"/>
    <property type="match status" value="1"/>
</dbReference>
<keyword evidence="18 19" id="KW-0472">Membrane</keyword>
<dbReference type="PIRSF" id="PIRSF000006">
    <property type="entry name" value="Cbb3-Cox_fixP"/>
    <property type="match status" value="1"/>
</dbReference>
<evidence type="ECO:0000256" key="2">
    <source>
        <dbReference type="ARBA" id="ARBA00004673"/>
    </source>
</evidence>
<dbReference type="PANTHER" id="PTHR33751">
    <property type="entry name" value="CBB3-TYPE CYTOCHROME C OXIDASE SUBUNIT FIXP"/>
    <property type="match status" value="1"/>
</dbReference>
<keyword evidence="5 19" id="KW-1003">Cell membrane</keyword>
<dbReference type="PANTHER" id="PTHR33751:SF1">
    <property type="entry name" value="CBB3-TYPE CYTOCHROME C OXIDASE SUBUNIT FIXP"/>
    <property type="match status" value="1"/>
</dbReference>
<evidence type="ECO:0000256" key="16">
    <source>
        <dbReference type="ARBA" id="ARBA00023004"/>
    </source>
</evidence>
<evidence type="ECO:0000256" key="1">
    <source>
        <dbReference type="ARBA" id="ARBA00004533"/>
    </source>
</evidence>
<comment type="subcellular location">
    <subcellularLocation>
        <location evidence="1 19">Cell inner membrane</location>
    </subcellularLocation>
</comment>
<dbReference type="GO" id="GO:0009055">
    <property type="term" value="F:electron transfer activity"/>
    <property type="evidence" value="ECO:0007669"/>
    <property type="project" value="InterPro"/>
</dbReference>
<evidence type="ECO:0000256" key="13">
    <source>
        <dbReference type="ARBA" id="ARBA00022982"/>
    </source>
</evidence>
<evidence type="ECO:0000313" key="25">
    <source>
        <dbReference type="Proteomes" id="UP000016505"/>
    </source>
</evidence>
<dbReference type="InterPro" id="IPR008168">
    <property type="entry name" value="Cyt_C_IC"/>
</dbReference>
<feature type="binding site" description="axial binding residue" evidence="20">
    <location>
        <position position="324"/>
    </location>
    <ligand>
        <name>heme c</name>
        <dbReference type="ChEBI" id="CHEBI:61717"/>
        <label>1</label>
    </ligand>
    <ligandPart>
        <name>Fe</name>
        <dbReference type="ChEBI" id="CHEBI:18248"/>
    </ligandPart>
</feature>
<name>A0A290S480_9GAMM</name>
<feature type="binding site" description="covalent" evidence="21">
    <location>
        <position position="184"/>
    </location>
    <ligand>
        <name>heme c</name>
        <dbReference type="ChEBI" id="CHEBI:61717"/>
        <label>1</label>
    </ligand>
</feature>
<dbReference type="GO" id="GO:0016491">
    <property type="term" value="F:oxidoreductase activity"/>
    <property type="evidence" value="ECO:0007669"/>
    <property type="project" value="UniProtKB-KW"/>
</dbReference>
<keyword evidence="7 19" id="KW-0349">Heme</keyword>
<evidence type="ECO:0000256" key="14">
    <source>
        <dbReference type="ARBA" id="ARBA00022989"/>
    </source>
</evidence>
<evidence type="ECO:0000256" key="3">
    <source>
        <dbReference type="ARBA" id="ARBA00006113"/>
    </source>
</evidence>
<dbReference type="GO" id="GO:0005886">
    <property type="term" value="C:plasma membrane"/>
    <property type="evidence" value="ECO:0007669"/>
    <property type="project" value="UniProtKB-SubCell"/>
</dbReference>
<feature type="binding site" description="covalent" evidence="21">
    <location>
        <position position="270"/>
    </location>
    <ligand>
        <name>heme c</name>
        <dbReference type="ChEBI" id="CHEBI:61717"/>
        <label>2</label>
    </ligand>
</feature>
<feature type="binding site" description="axial binding residue" evidence="20">
    <location>
        <position position="274"/>
    </location>
    <ligand>
        <name>heme c</name>
        <dbReference type="ChEBI" id="CHEBI:61717"/>
        <label>2</label>
    </ligand>
    <ligandPart>
        <name>Fe</name>
        <dbReference type="ChEBI" id="CHEBI:18248"/>
    </ligandPart>
</feature>
<evidence type="ECO:0000256" key="20">
    <source>
        <dbReference type="PIRSR" id="PIRSR000006-1"/>
    </source>
</evidence>
<evidence type="ECO:0000256" key="12">
    <source>
        <dbReference type="ARBA" id="ARBA00022781"/>
    </source>
</evidence>
<comment type="function">
    <text evidence="19">C-type cytochrome. Part of the cbb3-type cytochrome c oxidase complex.</text>
</comment>
<feature type="binding site" description="axial binding residue" evidence="20">
    <location>
        <position position="227"/>
    </location>
    <ligand>
        <name>heme c</name>
        <dbReference type="ChEBI" id="CHEBI:61717"/>
        <label>2</label>
    </ligand>
    <ligandPart>
        <name>Fe</name>
        <dbReference type="ChEBI" id="CHEBI:18248"/>
    </ligandPart>
</feature>
<dbReference type="Pfam" id="PF13442">
    <property type="entry name" value="Cytochrome_CBB3"/>
    <property type="match status" value="2"/>
</dbReference>
<keyword evidence="16 19" id="KW-0408">Iron</keyword>
<keyword evidence="4 19" id="KW-0813">Transport</keyword>
<accession>A0A290S480</accession>
<evidence type="ECO:0000256" key="5">
    <source>
        <dbReference type="ARBA" id="ARBA00022475"/>
    </source>
</evidence>
<evidence type="ECO:0000256" key="22">
    <source>
        <dbReference type="SAM" id="Phobius"/>
    </source>
</evidence>
<evidence type="ECO:0000256" key="7">
    <source>
        <dbReference type="ARBA" id="ARBA00022617"/>
    </source>
</evidence>
<feature type="binding site" description="covalent" evidence="21">
    <location>
        <position position="187"/>
    </location>
    <ligand>
        <name>heme c</name>
        <dbReference type="ChEBI" id="CHEBI:61717"/>
        <label>1</label>
    </ligand>
</feature>
<dbReference type="EMBL" id="CP011025">
    <property type="protein sequence ID" value="ATC86958.1"/>
    <property type="molecule type" value="Genomic_DNA"/>
</dbReference>
<keyword evidence="10 19" id="KW-0479">Metal-binding</keyword>
<sequence length="350" mass="38128">MTSFWSIWVIVLTLACLCIIFGLLVWNLKNYAGVKEGESCGHEFDGIEELNNPLPKWWTYMFFATFIWSVYYLAAYPGLGNWEGLGKWTSSNQGITSLAESKKAVAEAKADGRFVKLDKEYEAAEERFGPIFNKLAQVPVLDLVSSKFEGDAAQQIALDNGNKHEQTDGQVAIEIGQRLFSQNCAQCHGSDARGGTGFPNLTDKDWLYGGTPDKIKETLLYGRIAAMPAWGPALGEQGVKEMTAHVLSLSGRTVNQKDADAGAAKFAMMCAACHGADGKGSVANNIMVSGVSPGAPNLTDNIWLYNGSKRAVEETLNHGRAGVMPAWKDILGEDKIHLLTAYVYSLSQDK</sequence>
<dbReference type="InterPro" id="IPR036909">
    <property type="entry name" value="Cyt_c-like_dom_sf"/>
</dbReference>
<dbReference type="PRINTS" id="PR00605">
    <property type="entry name" value="CYTCHROMECIC"/>
</dbReference>
<keyword evidence="12 19" id="KW-0375">Hydrogen ion transport</keyword>
<comment type="similarity">
    <text evidence="3 19">Belongs to the CcoP / FixP family.</text>
</comment>
<protein>
    <recommendedName>
        <fullName evidence="19">Cbb3-type cytochrome c oxidase subunit</fullName>
    </recommendedName>
</protein>
<dbReference type="InterPro" id="IPR050597">
    <property type="entry name" value="Cytochrome_c_Oxidase_Subunit"/>
</dbReference>
<dbReference type="Proteomes" id="UP000016505">
    <property type="component" value="Chromosome I"/>
</dbReference>
<evidence type="ECO:0000256" key="10">
    <source>
        <dbReference type="ARBA" id="ARBA00022723"/>
    </source>
</evidence>
<feature type="domain" description="Cytochrome c" evidence="23">
    <location>
        <begin position="257"/>
        <end position="347"/>
    </location>
</feature>
<keyword evidence="11" id="KW-0677">Repeat</keyword>
<keyword evidence="15 19" id="KW-0560">Oxidoreductase</keyword>
<evidence type="ECO:0000256" key="8">
    <source>
        <dbReference type="ARBA" id="ARBA00022660"/>
    </source>
</evidence>
<proteinExistence type="inferred from homology"/>
<comment type="cofactor">
    <cofactor evidence="19 21">
        <name>heme c</name>
        <dbReference type="ChEBI" id="CHEBI:61717"/>
    </cofactor>
    <text evidence="19 21">Binds 2 heme C groups per subunit.</text>
</comment>
<dbReference type="UniPathway" id="UPA00705"/>
<dbReference type="GO" id="GO:0005506">
    <property type="term" value="F:iron ion binding"/>
    <property type="evidence" value="ECO:0007669"/>
    <property type="project" value="InterPro"/>
</dbReference>
<evidence type="ECO:0000256" key="15">
    <source>
        <dbReference type="ARBA" id="ARBA00023002"/>
    </source>
</evidence>
<evidence type="ECO:0000313" key="24">
    <source>
        <dbReference type="EMBL" id="ATC86958.1"/>
    </source>
</evidence>
<evidence type="ECO:0000259" key="23">
    <source>
        <dbReference type="PROSITE" id="PS51007"/>
    </source>
</evidence>
<dbReference type="GO" id="GO:0006119">
    <property type="term" value="P:oxidative phosphorylation"/>
    <property type="evidence" value="ECO:0007669"/>
    <property type="project" value="UniProtKB-UniPathway"/>
</dbReference>
<keyword evidence="17 19" id="KW-0406">Ion transport</keyword>
<feature type="domain" description="Cytochrome c" evidence="23">
    <location>
        <begin position="171"/>
        <end position="250"/>
    </location>
</feature>
<keyword evidence="13 19" id="KW-0249">Electron transport</keyword>
<evidence type="ECO:0000256" key="18">
    <source>
        <dbReference type="ARBA" id="ARBA00023136"/>
    </source>
</evidence>
<dbReference type="GO" id="GO:1902600">
    <property type="term" value="P:proton transmembrane transport"/>
    <property type="evidence" value="ECO:0007669"/>
    <property type="project" value="UniProtKB-KW"/>
</dbReference>
<evidence type="ECO:0000256" key="4">
    <source>
        <dbReference type="ARBA" id="ARBA00022448"/>
    </source>
</evidence>
<keyword evidence="14 22" id="KW-1133">Transmembrane helix</keyword>
<dbReference type="SUPFAM" id="SSF46626">
    <property type="entry name" value="Cytochrome c"/>
    <property type="match status" value="2"/>
</dbReference>
<comment type="pathway">
    <text evidence="2 19">Energy metabolism; oxidative phosphorylation.</text>
</comment>
<feature type="transmembrane region" description="Helical" evidence="22">
    <location>
        <begin position="57"/>
        <end position="79"/>
    </location>
</feature>
<gene>
    <name evidence="24" type="primary">ccoP</name>
    <name evidence="24" type="ORF">PARC_a2473</name>
</gene>
<evidence type="ECO:0000256" key="6">
    <source>
        <dbReference type="ARBA" id="ARBA00022519"/>
    </source>
</evidence>
<dbReference type="AlphaFoldDB" id="A0A290S480"/>
<dbReference type="GO" id="GO:0020037">
    <property type="term" value="F:heme binding"/>
    <property type="evidence" value="ECO:0007669"/>
    <property type="project" value="InterPro"/>
</dbReference>
<feature type="transmembrane region" description="Helical" evidence="22">
    <location>
        <begin position="7"/>
        <end position="26"/>
    </location>
</feature>
<evidence type="ECO:0000256" key="9">
    <source>
        <dbReference type="ARBA" id="ARBA00022692"/>
    </source>
</evidence>
<keyword evidence="6 19" id="KW-0997">Cell inner membrane</keyword>
<comment type="subunit">
    <text evidence="19">Component of the cbb3-type cytochrome c oxidase.</text>
</comment>
<reference evidence="24 25" key="1">
    <citation type="journal article" date="2012" name="J. Bacteriol.">
        <title>Genome sequences of type strains of seven species of the marine bacterium Pseudoalteromonas.</title>
        <authorList>
            <person name="Xie B.B."/>
            <person name="Shu Y.L."/>
            <person name="Qin Q.L."/>
            <person name="Rong J.C."/>
            <person name="Zhang X.Y."/>
            <person name="Chen X.L."/>
            <person name="Shi M."/>
            <person name="He H.L."/>
            <person name="Zhou B.C."/>
            <person name="Zhang Y.Z."/>
        </authorList>
    </citation>
    <scope>NUCLEOTIDE SEQUENCE [LARGE SCALE GENOMIC DNA]</scope>
    <source>
        <strain evidence="24 25">A 37-1-2</strain>
    </source>
</reference>
<dbReference type="PROSITE" id="PS51007">
    <property type="entry name" value="CYTC"/>
    <property type="match status" value="2"/>
</dbReference>
<evidence type="ECO:0000256" key="17">
    <source>
        <dbReference type="ARBA" id="ARBA00023065"/>
    </source>
</evidence>
<feature type="binding site" description="axial binding residue" evidence="20">
    <location>
        <position position="188"/>
    </location>
    <ligand>
        <name>heme c</name>
        <dbReference type="ChEBI" id="CHEBI:61717"/>
        <label>1</label>
    </ligand>
    <ligandPart>
        <name>Fe</name>
        <dbReference type="ChEBI" id="CHEBI:18248"/>
    </ligandPart>
</feature>
<evidence type="ECO:0000256" key="11">
    <source>
        <dbReference type="ARBA" id="ARBA00022737"/>
    </source>
</evidence>
<evidence type="ECO:0000256" key="21">
    <source>
        <dbReference type="PIRSR" id="PIRSR000006-2"/>
    </source>
</evidence>